<organism evidence="2 3">
    <name type="scientific">Puccinia sorghi</name>
    <dbReference type="NCBI Taxonomy" id="27349"/>
    <lineage>
        <taxon>Eukaryota</taxon>
        <taxon>Fungi</taxon>
        <taxon>Dikarya</taxon>
        <taxon>Basidiomycota</taxon>
        <taxon>Pucciniomycotina</taxon>
        <taxon>Pucciniomycetes</taxon>
        <taxon>Pucciniales</taxon>
        <taxon>Pucciniaceae</taxon>
        <taxon>Puccinia</taxon>
    </lineage>
</organism>
<proteinExistence type="predicted"/>
<dbReference type="OrthoDB" id="2504976at2759"/>
<reference evidence="2 3" key="1">
    <citation type="submission" date="2015-08" db="EMBL/GenBank/DDBJ databases">
        <title>Next Generation Sequencing and Analysis of the Genome of Puccinia sorghi L Schw, the Causal Agent of Maize Common Rust.</title>
        <authorList>
            <person name="Rochi L."/>
            <person name="Burguener G."/>
            <person name="Darino M."/>
            <person name="Turjanski A."/>
            <person name="Kreff E."/>
            <person name="Dieguez M.J."/>
            <person name="Sacco F."/>
        </authorList>
    </citation>
    <scope>NUCLEOTIDE SEQUENCE [LARGE SCALE GENOMIC DNA]</scope>
    <source>
        <strain evidence="2 3">RO10H11247</strain>
    </source>
</reference>
<dbReference type="VEuPathDB" id="FungiDB:VP01_3752g1"/>
<comment type="caution">
    <text evidence="2">The sequence shown here is derived from an EMBL/GenBank/DDBJ whole genome shotgun (WGS) entry which is preliminary data.</text>
</comment>
<keyword evidence="3" id="KW-1185">Reference proteome</keyword>
<evidence type="ECO:0000256" key="1">
    <source>
        <dbReference type="SAM" id="MobiDB-lite"/>
    </source>
</evidence>
<accession>A0A0L6UUN0</accession>
<gene>
    <name evidence="2" type="ORF">VP01_3752g1</name>
</gene>
<dbReference type="Proteomes" id="UP000037035">
    <property type="component" value="Unassembled WGS sequence"/>
</dbReference>
<dbReference type="EMBL" id="LAVV01008782">
    <property type="protein sequence ID" value="KNZ51947.1"/>
    <property type="molecule type" value="Genomic_DNA"/>
</dbReference>
<protein>
    <submittedName>
        <fullName evidence="2">Uncharacterized protein</fullName>
    </submittedName>
</protein>
<dbReference type="AlphaFoldDB" id="A0A0L6UUN0"/>
<name>A0A0L6UUN0_9BASI</name>
<sequence>MRLLSCGATVSDEFKLHRCKFCDSLSVHLIQSAEGFQLVISSNPPKMIKSKRAQRFHFLFSSSSSRRGTPAMARPHTPPASSPLVTPGKKFFTVVPFGDKNCDPKYRTLLNLRIASRRPSLTASATHSYRFTKEGIVLMACVDKDKLMDHRMQPSAWIPPPSPST</sequence>
<evidence type="ECO:0000313" key="2">
    <source>
        <dbReference type="EMBL" id="KNZ51947.1"/>
    </source>
</evidence>
<evidence type="ECO:0000313" key="3">
    <source>
        <dbReference type="Proteomes" id="UP000037035"/>
    </source>
</evidence>
<feature type="region of interest" description="Disordered" evidence="1">
    <location>
        <begin position="64"/>
        <end position="83"/>
    </location>
</feature>